<evidence type="ECO:0000313" key="1">
    <source>
        <dbReference type="EMBL" id="AIR98652.1"/>
    </source>
</evidence>
<reference evidence="2" key="1">
    <citation type="journal article" date="2015" name="J. Biotechnol.">
        <title>Complete genome sequence of the actinobacterium Streptomyces glaucescens GLA.O (DSM 40922) consisting of a linear chromosome and one linear plasmid.</title>
        <authorList>
            <person name="Ortseifen V."/>
            <person name="Winkler A."/>
            <person name="Albersmeier A."/>
            <person name="Wendler S."/>
            <person name="Puhler A."/>
            <person name="Kalinowski J."/>
            <person name="Ruckert C."/>
        </authorList>
    </citation>
    <scope>NUCLEOTIDE SEQUENCE [LARGE SCALE GENOMIC DNA]</scope>
    <source>
        <strain evidence="2">DSM 40922 / GLA O</strain>
    </source>
</reference>
<dbReference type="STRING" id="1907.SGLAU_13310"/>
<accession>A0A089X458</accession>
<keyword evidence="2" id="KW-1185">Reference proteome</keyword>
<protein>
    <recommendedName>
        <fullName evidence="3">SUKH-4 immunity protein of toxin-antitoxin system</fullName>
    </recommendedName>
</protein>
<evidence type="ECO:0008006" key="3">
    <source>
        <dbReference type="Google" id="ProtNLM"/>
    </source>
</evidence>
<dbReference type="InterPro" id="IPR025851">
    <property type="entry name" value="SUKH-4"/>
</dbReference>
<dbReference type="eggNOG" id="ENOG5034CE0">
    <property type="taxonomic scope" value="Bacteria"/>
</dbReference>
<sequence>MSTTGAVLTAISTPATASGLALDLPVRLLDQEFGRGRVARFEDVDFPVTLTHEPTRRFLRETGLPADEVLFSLDTDLPLPTLTEFYTDEEYAGDFRVDRLPAGADRLIRLGRLIGDAGLVVDGASGEILRWTEPEARLDPLNRDVSELVLALCLLRTDGAQAGGGVEAVAGIEPA</sequence>
<dbReference type="HOGENOM" id="CLU_115875_0_0_11"/>
<dbReference type="EMBL" id="CP009438">
    <property type="protein sequence ID" value="AIR98652.1"/>
    <property type="molecule type" value="Genomic_DNA"/>
</dbReference>
<name>A0A089X458_STRGA</name>
<dbReference type="OrthoDB" id="4323058at2"/>
<proteinExistence type="predicted"/>
<dbReference type="Proteomes" id="UP000029482">
    <property type="component" value="Chromosome"/>
</dbReference>
<dbReference type="AlphaFoldDB" id="A0A089X458"/>
<dbReference type="RefSeq" id="WP_078957698.1">
    <property type="nucleotide sequence ID" value="NZ_CP009438.1"/>
</dbReference>
<organism evidence="1 2">
    <name type="scientific">Streptomyces glaucescens</name>
    <dbReference type="NCBI Taxonomy" id="1907"/>
    <lineage>
        <taxon>Bacteria</taxon>
        <taxon>Bacillati</taxon>
        <taxon>Actinomycetota</taxon>
        <taxon>Actinomycetes</taxon>
        <taxon>Kitasatosporales</taxon>
        <taxon>Streptomycetaceae</taxon>
        <taxon>Streptomyces</taxon>
    </lineage>
</organism>
<evidence type="ECO:0000313" key="2">
    <source>
        <dbReference type="Proteomes" id="UP000029482"/>
    </source>
</evidence>
<gene>
    <name evidence="1" type="ORF">SGLAU_13310</name>
</gene>
<dbReference type="KEGG" id="sgu:SGLAU_13310"/>
<dbReference type="Pfam" id="PF14435">
    <property type="entry name" value="SUKH-4"/>
    <property type="match status" value="1"/>
</dbReference>